<evidence type="ECO:0000313" key="2">
    <source>
        <dbReference type="Proteomes" id="UP000647133"/>
    </source>
</evidence>
<dbReference type="EMBL" id="JACYTQ010000001">
    <property type="protein sequence ID" value="MBD8487693.1"/>
    <property type="molecule type" value="Genomic_DNA"/>
</dbReference>
<organism evidence="1 2">
    <name type="scientific">Echinicola arenosa</name>
    <dbReference type="NCBI Taxonomy" id="2774144"/>
    <lineage>
        <taxon>Bacteria</taxon>
        <taxon>Pseudomonadati</taxon>
        <taxon>Bacteroidota</taxon>
        <taxon>Cytophagia</taxon>
        <taxon>Cytophagales</taxon>
        <taxon>Cyclobacteriaceae</taxon>
        <taxon>Echinicola</taxon>
    </lineage>
</organism>
<comment type="caution">
    <text evidence="1">The sequence shown here is derived from an EMBL/GenBank/DDBJ whole genome shotgun (WGS) entry which is preliminary data.</text>
</comment>
<gene>
    <name evidence="1" type="ORF">IFO69_02920</name>
</gene>
<proteinExistence type="predicted"/>
<accession>A0ABR9AG34</accession>
<reference evidence="1 2" key="1">
    <citation type="submission" date="2020-09" db="EMBL/GenBank/DDBJ databases">
        <title>Echinicola sp. CAU 1574 isolated from sand of Sido Beach.</title>
        <authorList>
            <person name="Kim W."/>
        </authorList>
    </citation>
    <scope>NUCLEOTIDE SEQUENCE [LARGE SCALE GENOMIC DNA]</scope>
    <source>
        <strain evidence="1 2">CAU 1574</strain>
    </source>
</reference>
<dbReference type="Proteomes" id="UP000647133">
    <property type="component" value="Unassembled WGS sequence"/>
</dbReference>
<evidence type="ECO:0000313" key="1">
    <source>
        <dbReference type="EMBL" id="MBD8487693.1"/>
    </source>
</evidence>
<protein>
    <submittedName>
        <fullName evidence="1">Uncharacterized protein</fullName>
    </submittedName>
</protein>
<keyword evidence="2" id="KW-1185">Reference proteome</keyword>
<sequence>MLEKLWGFEQSSDLFLAQDDKEPPVALNGRQLNTFILKPLHTVGKAQGIDGEFKIGIRWGAVPLFDQIEVIVDLFGINFSGQFVEMQGQLCQVVGIIALGTLSPPCNSDFLAELLVKFLESFYIATGCLDKVCFFS</sequence>
<dbReference type="RefSeq" id="WP_192008064.1">
    <property type="nucleotide sequence ID" value="NZ_JACYTQ010000001.1"/>
</dbReference>
<name>A0ABR9AG34_9BACT</name>